<feature type="transmembrane region" description="Helical" evidence="2">
    <location>
        <begin position="112"/>
        <end position="131"/>
    </location>
</feature>
<sequence length="509" mass="51298">MTQPGAFGALPEDVYQLVLEHADGEAEREALLAAGRQLTAALAAPVEARPEFVAALRARLVAEAGRILAGGATGAGEAGGPGEAEPARVLPVAEPGGVVGAGRAGRRGRLRLWLGLVLPAAAAAAVVSAALRADGLPLWRRARPLTPAAQIVSGTAATQDLPAPPGREPAPGSGSGSGGAGMPGGPAAPDPGGGGGRGLAGVLAQTGIASYAPAGTELVLPVPRFVPVDDGVQVPPGAQPVAGLAHVDLDLQVLDVPHSNPPVFRLLPVGWPAERLAAVAQALDLGAPGVGGPGERVASSPDGSRRLRATAAGELVYEERPSPPGDARQAGEAEARAAVEAFFARSGLIAPAGDATVRRATFPDRGIPDALWLEWPGQLPGGYVLLGAPDRAVVAPWGQVLQVRLQPIRAERLAIVPLKSVEEAAQELNGLPIAAQGPVTLTAVKLVYGRPEAVEAGEDLVAQPYYRFVGRTAEGWPFTGYVPATAGAPGPARPGRAAPEAPAPTSGTR</sequence>
<feature type="region of interest" description="Disordered" evidence="1">
    <location>
        <begin position="487"/>
        <end position="509"/>
    </location>
</feature>
<dbReference type="KEGG" id="cmic:caldi_03000"/>
<dbReference type="Proteomes" id="UP001163687">
    <property type="component" value="Chromosome"/>
</dbReference>
<gene>
    <name evidence="3" type="ORF">caldi_03000</name>
</gene>
<feature type="region of interest" description="Disordered" evidence="1">
    <location>
        <begin position="150"/>
        <end position="198"/>
    </location>
</feature>
<keyword evidence="2" id="KW-1133">Transmembrane helix</keyword>
<evidence type="ECO:0000313" key="3">
    <source>
        <dbReference type="EMBL" id="BDG59210.1"/>
    </source>
</evidence>
<keyword evidence="4" id="KW-1185">Reference proteome</keyword>
<dbReference type="EMBL" id="AP025628">
    <property type="protein sequence ID" value="BDG59210.1"/>
    <property type="molecule type" value="Genomic_DNA"/>
</dbReference>
<accession>A0AA35G6Y5</accession>
<evidence type="ECO:0000256" key="2">
    <source>
        <dbReference type="SAM" id="Phobius"/>
    </source>
</evidence>
<dbReference type="AlphaFoldDB" id="A0AA35G6Y5"/>
<reference evidence="3" key="1">
    <citation type="submission" date="2022-03" db="EMBL/GenBank/DDBJ databases">
        <title>Complete genome sequence of Caldinitratiruptor microaerophilus.</title>
        <authorList>
            <person name="Mukaiyama R."/>
            <person name="Nishiyama T."/>
            <person name="Ueda K."/>
        </authorList>
    </citation>
    <scope>NUCLEOTIDE SEQUENCE</scope>
    <source>
        <strain evidence="3">JCM 16183</strain>
    </source>
</reference>
<feature type="compositionally biased region" description="Gly residues" evidence="1">
    <location>
        <begin position="173"/>
        <end position="184"/>
    </location>
</feature>
<keyword evidence="2" id="KW-0472">Membrane</keyword>
<protein>
    <submittedName>
        <fullName evidence="3">Uncharacterized protein</fullName>
    </submittedName>
</protein>
<keyword evidence="2" id="KW-0812">Transmembrane</keyword>
<name>A0AA35G6Y5_9FIRM</name>
<dbReference type="RefSeq" id="WP_264843327.1">
    <property type="nucleotide sequence ID" value="NZ_AP025628.1"/>
</dbReference>
<evidence type="ECO:0000313" key="4">
    <source>
        <dbReference type="Proteomes" id="UP001163687"/>
    </source>
</evidence>
<evidence type="ECO:0000256" key="1">
    <source>
        <dbReference type="SAM" id="MobiDB-lite"/>
    </source>
</evidence>
<organism evidence="3 4">
    <name type="scientific">Caldinitratiruptor microaerophilus</name>
    <dbReference type="NCBI Taxonomy" id="671077"/>
    <lineage>
        <taxon>Bacteria</taxon>
        <taxon>Bacillati</taxon>
        <taxon>Bacillota</taxon>
        <taxon>Clostridia</taxon>
        <taxon>Eubacteriales</taxon>
        <taxon>Symbiobacteriaceae</taxon>
        <taxon>Caldinitratiruptor</taxon>
    </lineage>
</organism>
<proteinExistence type="predicted"/>